<evidence type="ECO:0000256" key="3">
    <source>
        <dbReference type="ARBA" id="ARBA00023163"/>
    </source>
</evidence>
<proteinExistence type="predicted"/>
<dbReference type="EMBL" id="AWVH01000026">
    <property type="protein sequence ID" value="ERJ93300.1"/>
    <property type="molecule type" value="Genomic_DNA"/>
</dbReference>
<protein>
    <submittedName>
        <fullName evidence="6">Transcriptional regulator, IclR family protein</fullName>
    </submittedName>
</protein>
<dbReference type="PANTHER" id="PTHR30136">
    <property type="entry name" value="HELIX-TURN-HELIX TRANSCRIPTIONAL REGULATOR, ICLR FAMILY"/>
    <property type="match status" value="1"/>
</dbReference>
<sequence length="244" mass="26487">MRVISAFNLISAHEQGLSLASCSKLSGIPAGTLYPILQTLYKKNYLDYDTLSCRYTVGIRLFLAGLGYVSGSQPYGSLQKILQSIAAECGETAHFGVLEAGKVLYLAKADSSEAVRMYSAVGRSLPAYATALGKALLSGVSRDQLTALYPDGLKPLTEYTITDMDKLYRQLCDVRSTGFAYESEESNNSICCIAVPVMLHKKNAASLSVAVPVFRYTEEKKRCVERCLKAAALSAGKILPYLHL</sequence>
<dbReference type="PANTHER" id="PTHR30136:SF24">
    <property type="entry name" value="HTH-TYPE TRANSCRIPTIONAL REPRESSOR ALLR"/>
    <property type="match status" value="1"/>
</dbReference>
<evidence type="ECO:0000256" key="2">
    <source>
        <dbReference type="ARBA" id="ARBA00023125"/>
    </source>
</evidence>
<dbReference type="InterPro" id="IPR005471">
    <property type="entry name" value="Tscrpt_reg_IclR_N"/>
</dbReference>
<dbReference type="Gene3D" id="3.30.450.40">
    <property type="match status" value="1"/>
</dbReference>
<evidence type="ECO:0000259" key="4">
    <source>
        <dbReference type="PROSITE" id="PS51077"/>
    </source>
</evidence>
<evidence type="ECO:0000259" key="5">
    <source>
        <dbReference type="PROSITE" id="PS51078"/>
    </source>
</evidence>
<comment type="caution">
    <text evidence="6">The sequence shown here is derived from an EMBL/GenBank/DDBJ whole genome shotgun (WGS) entry which is preliminary data.</text>
</comment>
<reference evidence="6 7" key="1">
    <citation type="submission" date="2013-08" db="EMBL/GenBank/DDBJ databases">
        <authorList>
            <person name="Weinstock G."/>
            <person name="Sodergren E."/>
            <person name="Wylie T."/>
            <person name="Fulton L."/>
            <person name="Fulton R."/>
            <person name="Fronick C."/>
            <person name="O'Laughlin M."/>
            <person name="Godfrey J."/>
            <person name="Miner T."/>
            <person name="Herter B."/>
            <person name="Appelbaum E."/>
            <person name="Cordes M."/>
            <person name="Lek S."/>
            <person name="Wollam A."/>
            <person name="Pepin K.H."/>
            <person name="Palsikar V.B."/>
            <person name="Mitreva M."/>
            <person name="Wilson R.K."/>
        </authorList>
    </citation>
    <scope>NUCLEOTIDE SEQUENCE [LARGE SCALE GENOMIC DNA]</scope>
    <source>
        <strain evidence="6 7">ATCC 700332</strain>
    </source>
</reference>
<dbReference type="InterPro" id="IPR036390">
    <property type="entry name" value="WH_DNA-bd_sf"/>
</dbReference>
<gene>
    <name evidence="6" type="ORF">HMPREF9193_00973</name>
</gene>
<name>A0ABN0NZ53_TRELE</name>
<dbReference type="Pfam" id="PF01614">
    <property type="entry name" value="IclR_C"/>
    <property type="match status" value="1"/>
</dbReference>
<dbReference type="SUPFAM" id="SSF46785">
    <property type="entry name" value="Winged helix' DNA-binding domain"/>
    <property type="match status" value="1"/>
</dbReference>
<dbReference type="SUPFAM" id="SSF55781">
    <property type="entry name" value="GAF domain-like"/>
    <property type="match status" value="1"/>
</dbReference>
<accession>A0ABN0NZ53</accession>
<dbReference type="InterPro" id="IPR014757">
    <property type="entry name" value="Tscrpt_reg_IclR_C"/>
</dbReference>
<feature type="domain" description="IclR-ED" evidence="5">
    <location>
        <begin position="60"/>
        <end position="241"/>
    </location>
</feature>
<dbReference type="Gene3D" id="1.10.10.10">
    <property type="entry name" value="Winged helix-like DNA-binding domain superfamily/Winged helix DNA-binding domain"/>
    <property type="match status" value="1"/>
</dbReference>
<dbReference type="InterPro" id="IPR050707">
    <property type="entry name" value="HTH_MetabolicPath_Reg"/>
</dbReference>
<keyword evidence="7" id="KW-1185">Reference proteome</keyword>
<dbReference type="InterPro" id="IPR029016">
    <property type="entry name" value="GAF-like_dom_sf"/>
</dbReference>
<dbReference type="Pfam" id="PF09339">
    <property type="entry name" value="HTH_IclR"/>
    <property type="match status" value="1"/>
</dbReference>
<dbReference type="PROSITE" id="PS51078">
    <property type="entry name" value="ICLR_ED"/>
    <property type="match status" value="1"/>
</dbReference>
<evidence type="ECO:0000256" key="1">
    <source>
        <dbReference type="ARBA" id="ARBA00023015"/>
    </source>
</evidence>
<dbReference type="PROSITE" id="PS51077">
    <property type="entry name" value="HTH_ICLR"/>
    <property type="match status" value="1"/>
</dbReference>
<evidence type="ECO:0000313" key="7">
    <source>
        <dbReference type="Proteomes" id="UP000016649"/>
    </source>
</evidence>
<dbReference type="Proteomes" id="UP000016649">
    <property type="component" value="Unassembled WGS sequence"/>
</dbReference>
<organism evidence="6 7">
    <name type="scientific">Treponema lecithinolyticum ATCC 700332</name>
    <dbReference type="NCBI Taxonomy" id="1321815"/>
    <lineage>
        <taxon>Bacteria</taxon>
        <taxon>Pseudomonadati</taxon>
        <taxon>Spirochaetota</taxon>
        <taxon>Spirochaetia</taxon>
        <taxon>Spirochaetales</taxon>
        <taxon>Treponemataceae</taxon>
        <taxon>Treponema</taxon>
    </lineage>
</organism>
<keyword evidence="3" id="KW-0804">Transcription</keyword>
<feature type="domain" description="HTH iclR-type" evidence="4">
    <location>
        <begin position="1"/>
        <end position="59"/>
    </location>
</feature>
<evidence type="ECO:0000313" key="6">
    <source>
        <dbReference type="EMBL" id="ERJ93300.1"/>
    </source>
</evidence>
<dbReference type="InterPro" id="IPR036388">
    <property type="entry name" value="WH-like_DNA-bd_sf"/>
</dbReference>
<keyword evidence="2" id="KW-0238">DNA-binding</keyword>
<keyword evidence="1" id="KW-0805">Transcription regulation</keyword>